<dbReference type="SUPFAM" id="SSF51182">
    <property type="entry name" value="RmlC-like cupins"/>
    <property type="match status" value="1"/>
</dbReference>
<gene>
    <name evidence="1" type="ORF">KIH74_14515</name>
</gene>
<name>A0ABS5TGC8_9ACTN</name>
<evidence type="ECO:0000313" key="2">
    <source>
        <dbReference type="Proteomes" id="UP001197247"/>
    </source>
</evidence>
<organism evidence="1 2">
    <name type="scientific">Kineosporia corallincola</name>
    <dbReference type="NCBI Taxonomy" id="2835133"/>
    <lineage>
        <taxon>Bacteria</taxon>
        <taxon>Bacillati</taxon>
        <taxon>Actinomycetota</taxon>
        <taxon>Actinomycetes</taxon>
        <taxon>Kineosporiales</taxon>
        <taxon>Kineosporiaceae</taxon>
        <taxon>Kineosporia</taxon>
    </lineage>
</organism>
<dbReference type="RefSeq" id="WP_214156441.1">
    <property type="nucleotide sequence ID" value="NZ_JAHBAY010000005.1"/>
</dbReference>
<dbReference type="InterPro" id="IPR011051">
    <property type="entry name" value="RmlC_Cupin_sf"/>
</dbReference>
<proteinExistence type="predicted"/>
<evidence type="ECO:0000313" key="1">
    <source>
        <dbReference type="EMBL" id="MBT0770150.1"/>
    </source>
</evidence>
<comment type="caution">
    <text evidence="1">The sequence shown here is derived from an EMBL/GenBank/DDBJ whole genome shotgun (WGS) entry which is preliminary data.</text>
</comment>
<keyword evidence="2" id="KW-1185">Reference proteome</keyword>
<reference evidence="1 2" key="1">
    <citation type="submission" date="2021-05" db="EMBL/GenBank/DDBJ databases">
        <title>Kineosporia and Streptomyces sp. nov. two new marine actinobacteria isolated from Coral.</title>
        <authorList>
            <person name="Buangrab K."/>
            <person name="Sutthacheep M."/>
            <person name="Yeemin T."/>
            <person name="Harunari E."/>
            <person name="Igarashi Y."/>
            <person name="Kanchanasin P."/>
            <person name="Tanasupawat S."/>
            <person name="Phongsopitanun W."/>
        </authorList>
    </citation>
    <scope>NUCLEOTIDE SEQUENCE [LARGE SCALE GENOMIC DNA]</scope>
    <source>
        <strain evidence="1 2">J2-2</strain>
    </source>
</reference>
<protein>
    <submittedName>
        <fullName evidence="1">Uncharacterized protein</fullName>
    </submittedName>
</protein>
<accession>A0ABS5TGC8</accession>
<dbReference type="EMBL" id="JAHBAY010000005">
    <property type="protein sequence ID" value="MBT0770150.1"/>
    <property type="molecule type" value="Genomic_DNA"/>
</dbReference>
<dbReference type="Proteomes" id="UP001197247">
    <property type="component" value="Unassembled WGS sequence"/>
</dbReference>
<sequence length="221" mass="23741">MTTMTYASLDEAISRGAGPTVVPAASHHALLAVESGRQPLRAVRHPLGFFCLPVVRDGDLGVCVHVWTSRLPPPGTVVTSPVHCHSWELVSYVLYGRVTHTLIDVDDDPDGAQRVYEVLSRDGVDEVRPTPRLVRCRVSRSRPTGPGSSYRLGAGQFHSSVADDGEAATVVLGRTTGNQDLTVGDRDLHGHLLPRERCSSRETAALARIALDGLGVAGVRR</sequence>